<name>A0A4S8ESC6_9BURK</name>
<protein>
    <submittedName>
        <fullName evidence="1">Alpha/beta hydrolase</fullName>
    </submittedName>
</protein>
<sequence>MTSASSLAVFLLPGWQNSDAQHWQSRWEALYGYTRVQQHDWNHPKSGDWQIQLEEAVLATPEQQKIVLVAHSLGCQLVARWAHYSHHVHRVQAALLVAPPDTQAEPIHHLLPTWQPIPTERIPFTSAVLASRNDPYCTLARAQWMAEHWGSRLDVVGDLGHINSDSGLGDWSEGHSCLQALIKQA</sequence>
<dbReference type="GO" id="GO:0016787">
    <property type="term" value="F:hydrolase activity"/>
    <property type="evidence" value="ECO:0007669"/>
    <property type="project" value="UniProtKB-KW"/>
</dbReference>
<organism evidence="1 2">
    <name type="scientific">Lampropedia puyangensis</name>
    <dbReference type="NCBI Taxonomy" id="1330072"/>
    <lineage>
        <taxon>Bacteria</taxon>
        <taxon>Pseudomonadati</taxon>
        <taxon>Pseudomonadota</taxon>
        <taxon>Betaproteobacteria</taxon>
        <taxon>Burkholderiales</taxon>
        <taxon>Comamonadaceae</taxon>
        <taxon>Lampropedia</taxon>
    </lineage>
</organism>
<dbReference type="EMBL" id="STFG01000031">
    <property type="protein sequence ID" value="THT96404.1"/>
    <property type="molecule type" value="Genomic_DNA"/>
</dbReference>
<keyword evidence="2" id="KW-1185">Reference proteome</keyword>
<dbReference type="RefSeq" id="WP_136574842.1">
    <property type="nucleotide sequence ID" value="NZ_STFG01000031.1"/>
</dbReference>
<keyword evidence="1" id="KW-0378">Hydrolase</keyword>
<reference evidence="1 2" key="1">
    <citation type="journal article" date="2015" name="Antonie Van Leeuwenhoek">
        <title>Lampropedia puyangensis sp. nov., isolated from symptomatic bark of Populus ? euramericana canker and emended description of Lampropedia hyalina (Ehrenberg 1832) Lee et al. 2004.</title>
        <authorList>
            <person name="Li Y."/>
            <person name="Wang T."/>
            <person name="Piao C.G."/>
            <person name="Wang L.F."/>
            <person name="Tian G.Z."/>
            <person name="Zhu T.H."/>
            <person name="Guo M.W."/>
        </authorList>
    </citation>
    <scope>NUCLEOTIDE SEQUENCE [LARGE SCALE GENOMIC DNA]</scope>
    <source>
        <strain evidence="1 2">2-bin</strain>
    </source>
</reference>
<proteinExistence type="predicted"/>
<dbReference type="AlphaFoldDB" id="A0A4S8ESC6"/>
<dbReference type="OrthoDB" id="9804993at2"/>
<dbReference type="SUPFAM" id="SSF53474">
    <property type="entry name" value="alpha/beta-Hydrolases"/>
    <property type="match status" value="1"/>
</dbReference>
<dbReference type="InterPro" id="IPR029058">
    <property type="entry name" value="AB_hydrolase_fold"/>
</dbReference>
<dbReference type="Gene3D" id="3.40.50.1820">
    <property type="entry name" value="alpha/beta hydrolase"/>
    <property type="match status" value="1"/>
</dbReference>
<gene>
    <name evidence="1" type="ORF">E9531_16330</name>
</gene>
<evidence type="ECO:0000313" key="1">
    <source>
        <dbReference type="EMBL" id="THT96404.1"/>
    </source>
</evidence>
<dbReference type="InterPro" id="IPR010662">
    <property type="entry name" value="RBBP9/YdeN"/>
</dbReference>
<comment type="caution">
    <text evidence="1">The sequence shown here is derived from an EMBL/GenBank/DDBJ whole genome shotgun (WGS) entry which is preliminary data.</text>
</comment>
<dbReference type="Proteomes" id="UP000308917">
    <property type="component" value="Unassembled WGS sequence"/>
</dbReference>
<accession>A0A4S8ESC6</accession>
<dbReference type="Pfam" id="PF06821">
    <property type="entry name" value="Ser_hydrolase"/>
    <property type="match status" value="1"/>
</dbReference>
<evidence type="ECO:0000313" key="2">
    <source>
        <dbReference type="Proteomes" id="UP000308917"/>
    </source>
</evidence>